<dbReference type="Pfam" id="PF02518">
    <property type="entry name" value="HATPase_c"/>
    <property type="match status" value="1"/>
</dbReference>
<feature type="compositionally biased region" description="Acidic residues" evidence="7">
    <location>
        <begin position="306"/>
        <end position="318"/>
    </location>
</feature>
<gene>
    <name evidence="10" type="ORF">SYNPS1DRAFT_26298</name>
</gene>
<keyword evidence="5" id="KW-0418">Kinase</keyword>
<keyword evidence="11" id="KW-1185">Reference proteome</keyword>
<dbReference type="InterPro" id="IPR003594">
    <property type="entry name" value="HATPase_dom"/>
</dbReference>
<accession>A0A4V1J2C8</accession>
<dbReference type="EMBL" id="KZ989118">
    <property type="protein sequence ID" value="RKP28109.1"/>
    <property type="molecule type" value="Genomic_DNA"/>
</dbReference>
<feature type="region of interest" description="Disordered" evidence="7">
    <location>
        <begin position="280"/>
        <end position="360"/>
    </location>
</feature>
<dbReference type="SMART" id="SM00387">
    <property type="entry name" value="HATPase_c"/>
    <property type="match status" value="1"/>
</dbReference>
<dbReference type="InterPro" id="IPR036890">
    <property type="entry name" value="HATPase_C_sf"/>
</dbReference>
<evidence type="ECO:0000256" key="3">
    <source>
        <dbReference type="ARBA" id="ARBA00022553"/>
    </source>
</evidence>
<evidence type="ECO:0000256" key="5">
    <source>
        <dbReference type="ARBA" id="ARBA00022777"/>
    </source>
</evidence>
<dbReference type="InterPro" id="IPR004358">
    <property type="entry name" value="Sig_transdc_His_kin-like_C"/>
</dbReference>
<dbReference type="PROSITE" id="PS50110">
    <property type="entry name" value="RESPONSE_REGULATORY"/>
    <property type="match status" value="1"/>
</dbReference>
<dbReference type="InterPro" id="IPR001789">
    <property type="entry name" value="Sig_transdc_resp-reg_receiver"/>
</dbReference>
<evidence type="ECO:0000313" key="10">
    <source>
        <dbReference type="EMBL" id="RKP28109.1"/>
    </source>
</evidence>
<dbReference type="Pfam" id="PF00072">
    <property type="entry name" value="Response_reg"/>
    <property type="match status" value="1"/>
</dbReference>
<dbReference type="SMART" id="SM00388">
    <property type="entry name" value="HisKA"/>
    <property type="match status" value="1"/>
</dbReference>
<evidence type="ECO:0000256" key="2">
    <source>
        <dbReference type="ARBA" id="ARBA00012438"/>
    </source>
</evidence>
<keyword evidence="3 6" id="KW-0597">Phosphoprotein</keyword>
<reference evidence="11" key="1">
    <citation type="journal article" date="2018" name="Nat. Microbiol.">
        <title>Leveraging single-cell genomics to expand the fungal tree of life.</title>
        <authorList>
            <person name="Ahrendt S.R."/>
            <person name="Quandt C.A."/>
            <person name="Ciobanu D."/>
            <person name="Clum A."/>
            <person name="Salamov A."/>
            <person name="Andreopoulos B."/>
            <person name="Cheng J.F."/>
            <person name="Woyke T."/>
            <person name="Pelin A."/>
            <person name="Henrissat B."/>
            <person name="Reynolds N.K."/>
            <person name="Benny G.L."/>
            <person name="Smith M.E."/>
            <person name="James T.Y."/>
            <person name="Grigoriev I.V."/>
        </authorList>
    </citation>
    <scope>NUCLEOTIDE SEQUENCE [LARGE SCALE GENOMIC DNA]</scope>
    <source>
        <strain evidence="11">Benny S71-1</strain>
    </source>
</reference>
<dbReference type="SMART" id="SM00448">
    <property type="entry name" value="REC"/>
    <property type="match status" value="1"/>
</dbReference>
<organism evidence="10 11">
    <name type="scientific">Syncephalis pseudoplumigaleata</name>
    <dbReference type="NCBI Taxonomy" id="1712513"/>
    <lineage>
        <taxon>Eukaryota</taxon>
        <taxon>Fungi</taxon>
        <taxon>Fungi incertae sedis</taxon>
        <taxon>Zoopagomycota</taxon>
        <taxon>Zoopagomycotina</taxon>
        <taxon>Zoopagomycetes</taxon>
        <taxon>Zoopagales</taxon>
        <taxon>Piptocephalidaceae</taxon>
        <taxon>Syncephalis</taxon>
    </lineage>
</organism>
<dbReference type="CDD" id="cd17546">
    <property type="entry name" value="REC_hyHK_CKI1_RcsC-like"/>
    <property type="match status" value="1"/>
</dbReference>
<dbReference type="SUPFAM" id="SSF55874">
    <property type="entry name" value="ATPase domain of HSP90 chaperone/DNA topoisomerase II/histidine kinase"/>
    <property type="match status" value="1"/>
</dbReference>
<evidence type="ECO:0000313" key="11">
    <source>
        <dbReference type="Proteomes" id="UP000278143"/>
    </source>
</evidence>
<dbReference type="OrthoDB" id="303614at2759"/>
<evidence type="ECO:0000256" key="6">
    <source>
        <dbReference type="PROSITE-ProRule" id="PRU00169"/>
    </source>
</evidence>
<sequence>MAAAPSLPREAASGAALLDAMDTLHLQLDELVHSPPLYFRHLCDAVRVLLDAPLVAFLYPVAIDPVMGHHMYRIYGFPRVDPDAAVTPADRTPSDGAIFTYEPYATRFHRAQFVNGYGRLHVDENDDGSAETPDWWPRTFVAPSETEMDGDDTAAVEPLPAGTLDLRGDQPAGGFTKMFGQFAKSGTAFIAHYISPNFVEIPLEHLEDCAKGDTVDLPPRLGLLFCIFLPASSLRKFPVEARESRMLEVDWLLRVVASWLRAVFANEFAHLGTEDDYPLDLLDGEPTPDAQAPSRNLKRPASDALENQDDCDNGDDNGGDAMIIRTSGIPPSNVQTTLDRRADGRMVPSTGKQPGSKRARTYASSRAGHGMQAQHDHARDTERYFSYMNRDNVFARFSHELRTPLQTIASVAQLMQSVLEVRPPESGQASIAELARTSNIIEARAQLRVILAASEKITRMIDDLIDLIFWSTTGVPTMSIVEMRTISVREMVEMAFSRVKESLNLGGFLNQEDAIKAEYTHSTATTHPSAGAASPPALEGGQHPAMRLEIADGFPEWIQVDRNKIMRVLKHLIRNACQAVGPQGEVVVRVSMEDGEDMPPSEDAASAQNDPSASMVPKRLVVFSVSDNGSGIRNDIRNQLFILHPDDGDPSHEGAGMGLVVCKGLVQSMSGELWLERTSAGEGSEFRVRIPLHPASSSSNAAPSHAVIAKRAPSVDASSGAHATATSTGMACTQPTAIPASSQVATHDSMCMTASPPAATLQSTIADLRVLVVEDNFVVRKLMVRILGRLGLVNNVVECENGLEAVQQCQKQYYDLVLMDCGMPVMDGFTASRQIRAMYGTPLPDTPNDEEAAAAADGAVGDSSDAACHTCQESQSRRKPESVILSPVRMLHGALPRTRIVAVTANASYAHRQRVLQSGIDYCILKPVRFDDLHEVVRQLAVERNVTLNAAIKQHQ</sequence>
<dbReference type="InterPro" id="IPR011006">
    <property type="entry name" value="CheY-like_superfamily"/>
</dbReference>
<dbReference type="InterPro" id="IPR005467">
    <property type="entry name" value="His_kinase_dom"/>
</dbReference>
<dbReference type="InterPro" id="IPR003661">
    <property type="entry name" value="HisK_dim/P_dom"/>
</dbReference>
<dbReference type="SUPFAM" id="SSF52172">
    <property type="entry name" value="CheY-like"/>
    <property type="match status" value="2"/>
</dbReference>
<dbReference type="PRINTS" id="PR00344">
    <property type="entry name" value="BCTRLSENSOR"/>
</dbReference>
<evidence type="ECO:0000259" key="9">
    <source>
        <dbReference type="PROSITE" id="PS50110"/>
    </source>
</evidence>
<dbReference type="PROSITE" id="PS50109">
    <property type="entry name" value="HIS_KIN"/>
    <property type="match status" value="1"/>
</dbReference>
<feature type="region of interest" description="Disordered" evidence="7">
    <location>
        <begin position="594"/>
        <end position="613"/>
    </location>
</feature>
<dbReference type="Gene3D" id="3.40.50.2300">
    <property type="match status" value="1"/>
</dbReference>
<evidence type="ECO:0000259" key="8">
    <source>
        <dbReference type="PROSITE" id="PS50109"/>
    </source>
</evidence>
<feature type="modified residue" description="4-aspartylphosphate" evidence="6">
    <location>
        <position position="820"/>
    </location>
</feature>
<dbReference type="Gene3D" id="3.30.565.10">
    <property type="entry name" value="Histidine kinase-like ATPase, C-terminal domain"/>
    <property type="match status" value="1"/>
</dbReference>
<dbReference type="SUPFAM" id="SSF47384">
    <property type="entry name" value="Homodimeric domain of signal transducing histidine kinase"/>
    <property type="match status" value="1"/>
</dbReference>
<protein>
    <recommendedName>
        <fullName evidence="2">histidine kinase</fullName>
        <ecNumber evidence="2">2.7.13.3</ecNumber>
    </recommendedName>
</protein>
<feature type="domain" description="Histidine kinase" evidence="8">
    <location>
        <begin position="396"/>
        <end position="694"/>
    </location>
</feature>
<evidence type="ECO:0000256" key="7">
    <source>
        <dbReference type="SAM" id="MobiDB-lite"/>
    </source>
</evidence>
<dbReference type="PANTHER" id="PTHR43047:SF64">
    <property type="entry name" value="HISTIDINE KINASE CONTAINING CHEY-HOMOLOGOUS RECEIVER DOMAIN AND PAS DOMAIN-RELATED"/>
    <property type="match status" value="1"/>
</dbReference>
<evidence type="ECO:0000256" key="4">
    <source>
        <dbReference type="ARBA" id="ARBA00022679"/>
    </source>
</evidence>
<dbReference type="AlphaFoldDB" id="A0A4V1J2C8"/>
<dbReference type="GO" id="GO:0000155">
    <property type="term" value="F:phosphorelay sensor kinase activity"/>
    <property type="evidence" value="ECO:0007669"/>
    <property type="project" value="InterPro"/>
</dbReference>
<evidence type="ECO:0000256" key="1">
    <source>
        <dbReference type="ARBA" id="ARBA00000085"/>
    </source>
</evidence>
<comment type="catalytic activity">
    <reaction evidence="1">
        <text>ATP + protein L-histidine = ADP + protein N-phospho-L-histidine.</text>
        <dbReference type="EC" id="2.7.13.3"/>
    </reaction>
</comment>
<dbReference type="Gene3D" id="1.10.287.130">
    <property type="match status" value="1"/>
</dbReference>
<dbReference type="InterPro" id="IPR036097">
    <property type="entry name" value="HisK_dim/P_sf"/>
</dbReference>
<keyword evidence="4" id="KW-0808">Transferase</keyword>
<dbReference type="CDD" id="cd00082">
    <property type="entry name" value="HisKA"/>
    <property type="match status" value="1"/>
</dbReference>
<dbReference type="Proteomes" id="UP000278143">
    <property type="component" value="Unassembled WGS sequence"/>
</dbReference>
<proteinExistence type="predicted"/>
<dbReference type="PANTHER" id="PTHR43047">
    <property type="entry name" value="TWO-COMPONENT HISTIDINE PROTEIN KINASE"/>
    <property type="match status" value="1"/>
</dbReference>
<feature type="domain" description="Response regulatory" evidence="9">
    <location>
        <begin position="769"/>
        <end position="941"/>
    </location>
</feature>
<dbReference type="EC" id="2.7.13.3" evidence="2"/>
<name>A0A4V1J2C8_9FUNG</name>